<protein>
    <recommendedName>
        <fullName evidence="5">Chitin-binding type-4 domain-containing protein</fullName>
    </recommendedName>
</protein>
<dbReference type="OrthoDB" id="20029at2759"/>
<dbReference type="KEGG" id="dfa:DFA_09072"/>
<evidence type="ECO:0000313" key="3">
    <source>
        <dbReference type="EMBL" id="EGG16528.1"/>
    </source>
</evidence>
<dbReference type="GeneID" id="14868600"/>
<dbReference type="PANTHER" id="PTHR35559">
    <property type="entry name" value="CHITIN-BINDING TYPE-4 DOMAIN-CONTAINING PROTEIN"/>
    <property type="match status" value="1"/>
</dbReference>
<evidence type="ECO:0000256" key="2">
    <source>
        <dbReference type="SAM" id="SignalP"/>
    </source>
</evidence>
<evidence type="ECO:0008006" key="5">
    <source>
        <dbReference type="Google" id="ProtNLM"/>
    </source>
</evidence>
<feature type="chain" id="PRO_5003313730" description="Chitin-binding type-4 domain-containing protein" evidence="2">
    <location>
        <begin position="24"/>
        <end position="461"/>
    </location>
</feature>
<dbReference type="Gene3D" id="2.70.50.70">
    <property type="match status" value="1"/>
</dbReference>
<dbReference type="RefSeq" id="XP_004354928.1">
    <property type="nucleotide sequence ID" value="XM_004354876.1"/>
</dbReference>
<dbReference type="PANTHER" id="PTHR35559:SF1">
    <property type="entry name" value="CHITIN-BINDING TYPE-4 DOMAIN-CONTAINING PROTEIN"/>
    <property type="match status" value="1"/>
</dbReference>
<keyword evidence="4" id="KW-1185">Reference proteome</keyword>
<gene>
    <name evidence="3" type="ORF">DFA_09072</name>
</gene>
<sequence length="461" mass="53330">MKIIIILLITTILLLLQSLLIEGHSFMKCVNFDYNQNRCTSFPRNWQLTDQQGDRFLFQRGKFTKPAPTQLGQACGPFQRINTSPIQNQYDARYPMGQFYPGQQICSQWPARNHATQIRAGEVKIYLSNQRSGMETQDDSQETFFSHPVATSRFGNCSDYLKNTNDATCTACYNVPSTPGKYVLQWFWEFNAQEYYMTCADIEIDAKFANGNNYQPQRYQAPQQQQQQQYQAPQQQYQAPKQQYQAPKQQTPQYQAPQQQQQYQAPKQQYQAPTNRKVNFERGNEVDLLTEGVVNYNLVDKSASYLRPSVSSFLDHQVIEIAPLNNVNYYLACQNGDLCFNKRDIKGFKVILQGERQAVSNLAFNIVSSNNEASQTFPMLYPSQEWVDDNWHVLFFPSELITADRFKGVMISGLGNQENSRHVYIDRISFVRNTDIKVMNNDNNNNNTLISTIIYQETRDN</sequence>
<feature type="region of interest" description="Disordered" evidence="1">
    <location>
        <begin position="213"/>
        <end position="272"/>
    </location>
</feature>
<feature type="compositionally biased region" description="Low complexity" evidence="1">
    <location>
        <begin position="214"/>
        <end position="272"/>
    </location>
</feature>
<evidence type="ECO:0000313" key="4">
    <source>
        <dbReference type="Proteomes" id="UP000007797"/>
    </source>
</evidence>
<dbReference type="AlphaFoldDB" id="F4Q6L8"/>
<organism evidence="3 4">
    <name type="scientific">Cavenderia fasciculata</name>
    <name type="common">Slime mold</name>
    <name type="synonym">Dictyostelium fasciculatum</name>
    <dbReference type="NCBI Taxonomy" id="261658"/>
    <lineage>
        <taxon>Eukaryota</taxon>
        <taxon>Amoebozoa</taxon>
        <taxon>Evosea</taxon>
        <taxon>Eumycetozoa</taxon>
        <taxon>Dictyostelia</taxon>
        <taxon>Acytosteliales</taxon>
        <taxon>Cavenderiaceae</taxon>
        <taxon>Cavenderia</taxon>
    </lineage>
</organism>
<accession>F4Q6L8</accession>
<dbReference type="EMBL" id="GL883023">
    <property type="protein sequence ID" value="EGG16528.1"/>
    <property type="molecule type" value="Genomic_DNA"/>
</dbReference>
<proteinExistence type="predicted"/>
<feature type="signal peptide" evidence="2">
    <location>
        <begin position="1"/>
        <end position="23"/>
    </location>
</feature>
<dbReference type="Proteomes" id="UP000007797">
    <property type="component" value="Unassembled WGS sequence"/>
</dbReference>
<reference evidence="4" key="1">
    <citation type="journal article" date="2011" name="Genome Res.">
        <title>Phylogeny-wide analysis of social amoeba genomes highlights ancient origins for complex intercellular communication.</title>
        <authorList>
            <person name="Heidel A.J."/>
            <person name="Lawal H.M."/>
            <person name="Felder M."/>
            <person name="Schilde C."/>
            <person name="Helps N.R."/>
            <person name="Tunggal B."/>
            <person name="Rivero F."/>
            <person name="John U."/>
            <person name="Schleicher M."/>
            <person name="Eichinger L."/>
            <person name="Platzer M."/>
            <person name="Noegel A.A."/>
            <person name="Schaap P."/>
            <person name="Gloeckner G."/>
        </authorList>
    </citation>
    <scope>NUCLEOTIDE SEQUENCE [LARGE SCALE GENOMIC DNA]</scope>
    <source>
        <strain evidence="4">SH3</strain>
    </source>
</reference>
<evidence type="ECO:0000256" key="1">
    <source>
        <dbReference type="SAM" id="MobiDB-lite"/>
    </source>
</evidence>
<name>F4Q6L8_CACFS</name>
<keyword evidence="2" id="KW-0732">Signal</keyword>